<keyword evidence="1" id="KW-0812">Transmembrane</keyword>
<name>A0ABR7N5Z6_9FIRM</name>
<proteinExistence type="predicted"/>
<evidence type="ECO:0000313" key="2">
    <source>
        <dbReference type="EMBL" id="MBC8563393.1"/>
    </source>
</evidence>
<keyword evidence="1" id="KW-1133">Transmembrane helix</keyword>
<dbReference type="Pfam" id="PF07441">
    <property type="entry name" value="BofA"/>
    <property type="match status" value="1"/>
</dbReference>
<sequence length="87" mass="9658">MYKAAFLVLVIMFLVCIWRNMGRVLMNAVIRCLFCLICVYLCNGMIQYCGGNIAVKINEITVCVSTLLGISGVAGLYVLQLFFTIHG</sequence>
<organism evidence="2 3">
    <name type="scientific">Jutongia huaianensis</name>
    <dbReference type="NCBI Taxonomy" id="2763668"/>
    <lineage>
        <taxon>Bacteria</taxon>
        <taxon>Bacillati</taxon>
        <taxon>Bacillota</taxon>
        <taxon>Clostridia</taxon>
        <taxon>Lachnospirales</taxon>
        <taxon>Lachnospiraceae</taxon>
        <taxon>Jutongia</taxon>
    </lineage>
</organism>
<dbReference type="EMBL" id="JACRSX010000021">
    <property type="protein sequence ID" value="MBC8563393.1"/>
    <property type="molecule type" value="Genomic_DNA"/>
</dbReference>
<dbReference type="InterPro" id="IPR010001">
    <property type="entry name" value="BofA"/>
</dbReference>
<evidence type="ECO:0000256" key="1">
    <source>
        <dbReference type="SAM" id="Phobius"/>
    </source>
</evidence>
<evidence type="ECO:0000313" key="3">
    <source>
        <dbReference type="Proteomes" id="UP000606193"/>
    </source>
</evidence>
<comment type="caution">
    <text evidence="2">The sequence shown here is derived from an EMBL/GenBank/DDBJ whole genome shotgun (WGS) entry which is preliminary data.</text>
</comment>
<accession>A0ABR7N5Z6</accession>
<feature type="transmembrane region" description="Helical" evidence="1">
    <location>
        <begin position="5"/>
        <end position="22"/>
    </location>
</feature>
<feature type="transmembrane region" description="Helical" evidence="1">
    <location>
        <begin position="28"/>
        <end position="48"/>
    </location>
</feature>
<keyword evidence="3" id="KW-1185">Reference proteome</keyword>
<gene>
    <name evidence="2" type="ORF">H8704_12310</name>
</gene>
<feature type="transmembrane region" description="Helical" evidence="1">
    <location>
        <begin position="60"/>
        <end position="83"/>
    </location>
</feature>
<protein>
    <submittedName>
        <fullName evidence="2">Pro-sigmaK processing inhibitor BofA family protein</fullName>
    </submittedName>
</protein>
<reference evidence="2 3" key="1">
    <citation type="submission" date="2020-08" db="EMBL/GenBank/DDBJ databases">
        <title>Genome public.</title>
        <authorList>
            <person name="Liu C."/>
            <person name="Sun Q."/>
        </authorList>
    </citation>
    <scope>NUCLEOTIDE SEQUENCE [LARGE SCALE GENOMIC DNA]</scope>
    <source>
        <strain evidence="2 3">NSJ-37</strain>
    </source>
</reference>
<keyword evidence="1" id="KW-0472">Membrane</keyword>
<dbReference type="Proteomes" id="UP000606193">
    <property type="component" value="Unassembled WGS sequence"/>
</dbReference>